<reference evidence="12 13" key="1">
    <citation type="submission" date="2020-08" db="EMBL/GenBank/DDBJ databases">
        <title>Genomic Encyclopedia of Type Strains, Phase III (KMG-III): the genomes of soil and plant-associated and newly described type strains.</title>
        <authorList>
            <person name="Whitman W."/>
        </authorList>
    </citation>
    <scope>NUCLEOTIDE SEQUENCE [LARGE SCALE GENOMIC DNA]</scope>
    <source>
        <strain evidence="12 13">CECT 3146</strain>
    </source>
</reference>
<keyword evidence="7 12" id="KW-0808">Transferase</keyword>
<evidence type="ECO:0000313" key="13">
    <source>
        <dbReference type="Proteomes" id="UP000549009"/>
    </source>
</evidence>
<dbReference type="PANTHER" id="PTHR11579">
    <property type="entry name" value="PROTEIN-L-ISOASPARTATE O-METHYLTRANSFERASE"/>
    <property type="match status" value="1"/>
</dbReference>
<dbReference type="InterPro" id="IPR029063">
    <property type="entry name" value="SAM-dependent_MTases_sf"/>
</dbReference>
<comment type="caution">
    <text evidence="12">The sequence shown here is derived from an EMBL/GenBank/DDBJ whole genome shotgun (WGS) entry which is preliminary data.</text>
</comment>
<accession>A0A7W8EZT2</accession>
<dbReference type="InterPro" id="IPR000682">
    <property type="entry name" value="PCMT"/>
</dbReference>
<evidence type="ECO:0000256" key="11">
    <source>
        <dbReference type="ARBA" id="ARBA00031350"/>
    </source>
</evidence>
<dbReference type="RefSeq" id="WP_184926732.1">
    <property type="nucleotide sequence ID" value="NZ_BMSQ01000042.1"/>
</dbReference>
<sequence length="291" mass="31625">MVTVATAERLRAACAQEISQYEHGHFHDRPWLREAFLAVPREAFVPDRVWWPHRSAEDGLFPLLDRAARPRQWLRAVYRARSPLITQIADGAILPDAPTDCADFTGSISCPAVVVDMLHHLDPQPGERILEIGTGTGYNTALLAVRVGAATVTSVEIDKTLAEHAAAALHAVVHVPQLVVADGEEGYPPGAPYDRIISTAAVRQVPQAWIDQVRPGGVILAPLDSPFQCDGLALLVADGHGGAGGAFVGAVDFMKTRGQREPRRYADLGWPTWAEHRITIEAGQQRIRTPS</sequence>
<organism evidence="12 13">
    <name type="scientific">Streptomyces spectabilis</name>
    <dbReference type="NCBI Taxonomy" id="68270"/>
    <lineage>
        <taxon>Bacteria</taxon>
        <taxon>Bacillati</taxon>
        <taxon>Actinomycetota</taxon>
        <taxon>Actinomycetes</taxon>
        <taxon>Kitasatosporales</taxon>
        <taxon>Streptomycetaceae</taxon>
        <taxon>Streptomyces</taxon>
    </lineage>
</organism>
<evidence type="ECO:0000313" key="12">
    <source>
        <dbReference type="EMBL" id="MBB5109738.1"/>
    </source>
</evidence>
<dbReference type="GO" id="GO:0004719">
    <property type="term" value="F:protein-L-isoaspartate (D-aspartate) O-methyltransferase activity"/>
    <property type="evidence" value="ECO:0007669"/>
    <property type="project" value="UniProtKB-EC"/>
</dbReference>
<comment type="subcellular location">
    <subcellularLocation>
        <location evidence="1">Cytoplasm</location>
    </subcellularLocation>
</comment>
<dbReference type="Proteomes" id="UP000549009">
    <property type="component" value="Unassembled WGS sequence"/>
</dbReference>
<keyword evidence="5" id="KW-0963">Cytoplasm</keyword>
<dbReference type="AlphaFoldDB" id="A0A7W8EZT2"/>
<evidence type="ECO:0000256" key="4">
    <source>
        <dbReference type="ARBA" id="ARBA00013346"/>
    </source>
</evidence>
<dbReference type="GO" id="GO:0032259">
    <property type="term" value="P:methylation"/>
    <property type="evidence" value="ECO:0007669"/>
    <property type="project" value="UniProtKB-KW"/>
</dbReference>
<evidence type="ECO:0000256" key="9">
    <source>
        <dbReference type="ARBA" id="ARBA00030757"/>
    </source>
</evidence>
<evidence type="ECO:0000256" key="2">
    <source>
        <dbReference type="ARBA" id="ARBA00005369"/>
    </source>
</evidence>
<keyword evidence="13" id="KW-1185">Reference proteome</keyword>
<gene>
    <name evidence="12" type="ORF">FHS40_008868</name>
</gene>
<keyword evidence="8" id="KW-0949">S-adenosyl-L-methionine</keyword>
<protein>
    <recommendedName>
        <fullName evidence="4">Protein-L-isoaspartate O-methyltransferase</fullName>
        <ecNumber evidence="3">2.1.1.77</ecNumber>
    </recommendedName>
    <alternativeName>
        <fullName evidence="11">L-isoaspartyl protein carboxyl methyltransferase</fullName>
    </alternativeName>
    <alternativeName>
        <fullName evidence="9">Protein L-isoaspartyl methyltransferase</fullName>
    </alternativeName>
    <alternativeName>
        <fullName evidence="10">Protein-beta-aspartate methyltransferase</fullName>
    </alternativeName>
</protein>
<evidence type="ECO:0000256" key="7">
    <source>
        <dbReference type="ARBA" id="ARBA00022679"/>
    </source>
</evidence>
<dbReference type="GO" id="GO:0005737">
    <property type="term" value="C:cytoplasm"/>
    <property type="evidence" value="ECO:0007669"/>
    <property type="project" value="UniProtKB-SubCell"/>
</dbReference>
<dbReference type="PANTHER" id="PTHR11579:SF0">
    <property type="entry name" value="PROTEIN-L-ISOASPARTATE(D-ASPARTATE) O-METHYLTRANSFERASE"/>
    <property type="match status" value="1"/>
</dbReference>
<dbReference type="Gene3D" id="3.40.50.150">
    <property type="entry name" value="Vaccinia Virus protein VP39"/>
    <property type="match status" value="1"/>
</dbReference>
<comment type="similarity">
    <text evidence="2">Belongs to the methyltransferase superfamily. L-isoaspartyl/D-aspartyl protein methyltransferase family.</text>
</comment>
<name>A0A7W8EZT2_STRST</name>
<evidence type="ECO:0000256" key="10">
    <source>
        <dbReference type="ARBA" id="ARBA00031323"/>
    </source>
</evidence>
<dbReference type="EC" id="2.1.1.77" evidence="3"/>
<evidence type="ECO:0000256" key="8">
    <source>
        <dbReference type="ARBA" id="ARBA00022691"/>
    </source>
</evidence>
<evidence type="ECO:0000256" key="5">
    <source>
        <dbReference type="ARBA" id="ARBA00022490"/>
    </source>
</evidence>
<dbReference type="PROSITE" id="PS01279">
    <property type="entry name" value="PCMT"/>
    <property type="match status" value="1"/>
</dbReference>
<evidence type="ECO:0000256" key="1">
    <source>
        <dbReference type="ARBA" id="ARBA00004496"/>
    </source>
</evidence>
<dbReference type="CDD" id="cd02440">
    <property type="entry name" value="AdoMet_MTases"/>
    <property type="match status" value="1"/>
</dbReference>
<evidence type="ECO:0000256" key="6">
    <source>
        <dbReference type="ARBA" id="ARBA00022603"/>
    </source>
</evidence>
<proteinExistence type="inferred from homology"/>
<keyword evidence="6 12" id="KW-0489">Methyltransferase</keyword>
<evidence type="ECO:0000256" key="3">
    <source>
        <dbReference type="ARBA" id="ARBA00011890"/>
    </source>
</evidence>
<dbReference type="SUPFAM" id="SSF53335">
    <property type="entry name" value="S-adenosyl-L-methionine-dependent methyltransferases"/>
    <property type="match status" value="1"/>
</dbReference>
<dbReference type="Pfam" id="PF01135">
    <property type="entry name" value="PCMT"/>
    <property type="match status" value="1"/>
</dbReference>
<dbReference type="EMBL" id="JACHJD010000036">
    <property type="protein sequence ID" value="MBB5109738.1"/>
    <property type="molecule type" value="Genomic_DNA"/>
</dbReference>